<dbReference type="PANTHER" id="PTHR43537:SF5">
    <property type="entry name" value="UXU OPERON TRANSCRIPTIONAL REGULATOR"/>
    <property type="match status" value="1"/>
</dbReference>
<accession>A0A7Z0DBB0</accession>
<reference evidence="5 6" key="1">
    <citation type="submission" date="2020-07" db="EMBL/GenBank/DDBJ databases">
        <title>Sequencing the genomes of 1000 actinobacteria strains.</title>
        <authorList>
            <person name="Klenk H.-P."/>
        </authorList>
    </citation>
    <scope>NUCLEOTIDE SEQUENCE [LARGE SCALE GENOMIC DNA]</scope>
    <source>
        <strain evidence="5 6">DSM 103164</strain>
    </source>
</reference>
<keyword evidence="3" id="KW-0804">Transcription</keyword>
<name>A0A7Z0DBB0_9ACTN</name>
<dbReference type="SUPFAM" id="SSF48008">
    <property type="entry name" value="GntR ligand-binding domain-like"/>
    <property type="match status" value="1"/>
</dbReference>
<dbReference type="Gene3D" id="1.10.10.10">
    <property type="entry name" value="Winged helix-like DNA-binding domain superfamily/Winged helix DNA-binding domain"/>
    <property type="match status" value="1"/>
</dbReference>
<dbReference type="EMBL" id="JACBZS010000001">
    <property type="protein sequence ID" value="NYI72449.1"/>
    <property type="molecule type" value="Genomic_DNA"/>
</dbReference>
<dbReference type="Pfam" id="PF00392">
    <property type="entry name" value="GntR"/>
    <property type="match status" value="1"/>
</dbReference>
<keyword evidence="6" id="KW-1185">Reference proteome</keyword>
<comment type="caution">
    <text evidence="5">The sequence shown here is derived from an EMBL/GenBank/DDBJ whole genome shotgun (WGS) entry which is preliminary data.</text>
</comment>
<keyword evidence="2" id="KW-0238">DNA-binding</keyword>
<sequence length="237" mass="25500">MSLTDEAVAKIRQMIASGELGSGDRLPPEKELSEQLGLSRGSLREAVKALEMINVLSVRRGDGTYVTSLQPAMLRDAVSFMVELQRDSSILDLMAVRRVLEASAAALAAPRITEAQVAELRANVDDVDPDDVEDVVGHDMAFHHLIAEVGGNGYLTGLLDGLASSTVRARLWRGITQKRSVERTLNEHRSIVDALAIGDPRLAESAMIVHIGGVENWIRRAVLDESGAVAEPSGDGE</sequence>
<dbReference type="RefSeq" id="WP_179446112.1">
    <property type="nucleotide sequence ID" value="NZ_JACBZS010000001.1"/>
</dbReference>
<dbReference type="PRINTS" id="PR00035">
    <property type="entry name" value="HTHGNTR"/>
</dbReference>
<dbReference type="InterPro" id="IPR011711">
    <property type="entry name" value="GntR_C"/>
</dbReference>
<evidence type="ECO:0000256" key="3">
    <source>
        <dbReference type="ARBA" id="ARBA00023163"/>
    </source>
</evidence>
<dbReference type="InterPro" id="IPR000524">
    <property type="entry name" value="Tscrpt_reg_HTH_GntR"/>
</dbReference>
<dbReference type="SMART" id="SM00895">
    <property type="entry name" value="FCD"/>
    <property type="match status" value="1"/>
</dbReference>
<protein>
    <submittedName>
        <fullName evidence="5">GntR family transcriptional repressor for pyruvate dehydrogenase complex</fullName>
    </submittedName>
</protein>
<dbReference type="GO" id="GO:0003677">
    <property type="term" value="F:DNA binding"/>
    <property type="evidence" value="ECO:0007669"/>
    <property type="project" value="UniProtKB-KW"/>
</dbReference>
<dbReference type="PROSITE" id="PS50949">
    <property type="entry name" value="HTH_GNTR"/>
    <property type="match status" value="1"/>
</dbReference>
<evidence type="ECO:0000259" key="4">
    <source>
        <dbReference type="PROSITE" id="PS50949"/>
    </source>
</evidence>
<dbReference type="Proteomes" id="UP000527616">
    <property type="component" value="Unassembled WGS sequence"/>
</dbReference>
<dbReference type="PANTHER" id="PTHR43537">
    <property type="entry name" value="TRANSCRIPTIONAL REGULATOR, GNTR FAMILY"/>
    <property type="match status" value="1"/>
</dbReference>
<dbReference type="InterPro" id="IPR008920">
    <property type="entry name" value="TF_FadR/GntR_C"/>
</dbReference>
<evidence type="ECO:0000256" key="2">
    <source>
        <dbReference type="ARBA" id="ARBA00023125"/>
    </source>
</evidence>
<dbReference type="InterPro" id="IPR036388">
    <property type="entry name" value="WH-like_DNA-bd_sf"/>
</dbReference>
<keyword evidence="5" id="KW-0670">Pyruvate</keyword>
<dbReference type="Gene3D" id="1.20.120.530">
    <property type="entry name" value="GntR ligand-binding domain-like"/>
    <property type="match status" value="1"/>
</dbReference>
<dbReference type="AlphaFoldDB" id="A0A7Z0DBB0"/>
<dbReference type="Pfam" id="PF07729">
    <property type="entry name" value="FCD"/>
    <property type="match status" value="1"/>
</dbReference>
<dbReference type="GO" id="GO:0003700">
    <property type="term" value="F:DNA-binding transcription factor activity"/>
    <property type="evidence" value="ECO:0007669"/>
    <property type="project" value="InterPro"/>
</dbReference>
<feature type="domain" description="HTH gntR-type" evidence="4">
    <location>
        <begin position="1"/>
        <end position="69"/>
    </location>
</feature>
<dbReference type="SMART" id="SM00345">
    <property type="entry name" value="HTH_GNTR"/>
    <property type="match status" value="1"/>
</dbReference>
<evidence type="ECO:0000313" key="5">
    <source>
        <dbReference type="EMBL" id="NYI72449.1"/>
    </source>
</evidence>
<organism evidence="5 6">
    <name type="scientific">Naumannella cuiyingiana</name>
    <dbReference type="NCBI Taxonomy" id="1347891"/>
    <lineage>
        <taxon>Bacteria</taxon>
        <taxon>Bacillati</taxon>
        <taxon>Actinomycetota</taxon>
        <taxon>Actinomycetes</taxon>
        <taxon>Propionibacteriales</taxon>
        <taxon>Propionibacteriaceae</taxon>
        <taxon>Naumannella</taxon>
    </lineage>
</organism>
<proteinExistence type="predicted"/>
<dbReference type="CDD" id="cd07377">
    <property type="entry name" value="WHTH_GntR"/>
    <property type="match status" value="1"/>
</dbReference>
<evidence type="ECO:0000313" key="6">
    <source>
        <dbReference type="Proteomes" id="UP000527616"/>
    </source>
</evidence>
<gene>
    <name evidence="5" type="ORF">GGQ54_003009</name>
</gene>
<dbReference type="SUPFAM" id="SSF46785">
    <property type="entry name" value="Winged helix' DNA-binding domain"/>
    <property type="match status" value="1"/>
</dbReference>
<keyword evidence="1" id="KW-0805">Transcription regulation</keyword>
<dbReference type="InterPro" id="IPR036390">
    <property type="entry name" value="WH_DNA-bd_sf"/>
</dbReference>
<evidence type="ECO:0000256" key="1">
    <source>
        <dbReference type="ARBA" id="ARBA00023015"/>
    </source>
</evidence>